<accession>A0AAW8EXS7</accession>
<gene>
    <name evidence="1" type="ORF">QFZ53_002481</name>
</gene>
<dbReference type="EMBL" id="JAUSXV010000001">
    <property type="protein sequence ID" value="MDQ0648285.1"/>
    <property type="molecule type" value="Genomic_DNA"/>
</dbReference>
<evidence type="ECO:0000313" key="2">
    <source>
        <dbReference type="Proteomes" id="UP001244427"/>
    </source>
</evidence>
<evidence type="ECO:0000313" key="1">
    <source>
        <dbReference type="EMBL" id="MDQ0648285.1"/>
    </source>
</evidence>
<reference evidence="1 2" key="1">
    <citation type="submission" date="2023-07" db="EMBL/GenBank/DDBJ databases">
        <title>Comparative genomics of wheat-associated soil bacteria to identify genetic determinants of phenazine resistance.</title>
        <authorList>
            <person name="Mouncey N."/>
        </authorList>
    </citation>
    <scope>NUCLEOTIDE SEQUENCE [LARGE SCALE GENOMIC DNA]</scope>
    <source>
        <strain evidence="1 2">W4I9-1</strain>
    </source>
</reference>
<comment type="caution">
    <text evidence="1">The sequence shown here is derived from an EMBL/GenBank/DDBJ whole genome shotgun (WGS) entry which is preliminary data.</text>
</comment>
<sequence length="174" mass="19204">MTELIYIDSPGLSFRETGADFRWIDSRRFSVSSSSGHRSSDFELLAALVADDWYDHSFAEPAIASPAPGGLIHGPYWLEAISAETFVDIERSEAVRKIEAWASAYGGVPAAFLTRVRTMIDELLPSAWTIYELPDIRSVAQHDWGDAIGTTGFLEFVGVSPDRTKLNLFVASDD</sequence>
<dbReference type="AlphaFoldDB" id="A0AAW8EXS7"/>
<proteinExistence type="predicted"/>
<name>A0AAW8EXS7_9MICO</name>
<keyword evidence="2" id="KW-1185">Reference proteome</keyword>
<organism evidence="1 2">
    <name type="scientific">Microbacterium natoriense</name>
    <dbReference type="NCBI Taxonomy" id="284570"/>
    <lineage>
        <taxon>Bacteria</taxon>
        <taxon>Bacillati</taxon>
        <taxon>Actinomycetota</taxon>
        <taxon>Actinomycetes</taxon>
        <taxon>Micrococcales</taxon>
        <taxon>Microbacteriaceae</taxon>
        <taxon>Microbacterium</taxon>
    </lineage>
</organism>
<protein>
    <submittedName>
        <fullName evidence="1">Uncharacterized protein</fullName>
    </submittedName>
</protein>
<dbReference type="Proteomes" id="UP001244427">
    <property type="component" value="Unassembled WGS sequence"/>
</dbReference>
<dbReference type="RefSeq" id="WP_307296847.1">
    <property type="nucleotide sequence ID" value="NZ_JAUSXV010000001.1"/>
</dbReference>